<keyword evidence="2 7" id="KW-0349">Heme</keyword>
<evidence type="ECO:0000313" key="8">
    <source>
        <dbReference type="EMBL" id="ANN65143.1"/>
    </source>
</evidence>
<dbReference type="Pfam" id="PF00067">
    <property type="entry name" value="p450"/>
    <property type="match status" value="2"/>
</dbReference>
<dbReference type="InterPro" id="IPR001128">
    <property type="entry name" value="Cyt_P450"/>
</dbReference>
<dbReference type="Proteomes" id="UP000092213">
    <property type="component" value="Chromosome"/>
</dbReference>
<dbReference type="STRING" id="463025.BAU08_01380"/>
<evidence type="ECO:0000256" key="5">
    <source>
        <dbReference type="ARBA" id="ARBA00023004"/>
    </source>
</evidence>
<dbReference type="PRINTS" id="PR00385">
    <property type="entry name" value="P450"/>
</dbReference>
<evidence type="ECO:0000256" key="1">
    <source>
        <dbReference type="ARBA" id="ARBA00010617"/>
    </source>
</evidence>
<dbReference type="PROSITE" id="PS00086">
    <property type="entry name" value="CYTOCHROME_P450"/>
    <property type="match status" value="1"/>
</dbReference>
<evidence type="ECO:0000256" key="3">
    <source>
        <dbReference type="ARBA" id="ARBA00022723"/>
    </source>
</evidence>
<dbReference type="AlphaFoldDB" id="A0A193FCY9"/>
<reference evidence="10 11" key="1">
    <citation type="submission" date="2016-06" db="EMBL/GenBank/DDBJ databases">
        <title>Complete genome sequences of Bordetella bronchialis and Bordetella flabilis.</title>
        <authorList>
            <person name="LiPuma J.J."/>
            <person name="Spilker T."/>
        </authorList>
    </citation>
    <scope>NUCLEOTIDE SEQUENCE [LARGE SCALE GENOMIC DNA]</scope>
    <source>
        <strain evidence="9 11">AU17976</strain>
        <strain evidence="8 10">AU3182</strain>
    </source>
</reference>
<evidence type="ECO:0000313" key="9">
    <source>
        <dbReference type="EMBL" id="ANN70176.1"/>
    </source>
</evidence>
<dbReference type="GO" id="GO:0005506">
    <property type="term" value="F:iron ion binding"/>
    <property type="evidence" value="ECO:0007669"/>
    <property type="project" value="InterPro"/>
</dbReference>
<evidence type="ECO:0000256" key="7">
    <source>
        <dbReference type="RuleBase" id="RU000461"/>
    </source>
</evidence>
<proteinExistence type="inferred from homology"/>
<gene>
    <name evidence="8" type="ORF">BAU06_01390</name>
    <name evidence="9" type="ORF">BAU08_01380</name>
</gene>
<dbReference type="SUPFAM" id="SSF48264">
    <property type="entry name" value="Cytochrome P450"/>
    <property type="match status" value="1"/>
</dbReference>
<evidence type="ECO:0000256" key="4">
    <source>
        <dbReference type="ARBA" id="ARBA00023002"/>
    </source>
</evidence>
<organism evidence="9 11">
    <name type="scientific">Bordetella bronchialis</name>
    <dbReference type="NCBI Taxonomy" id="463025"/>
    <lineage>
        <taxon>Bacteria</taxon>
        <taxon>Pseudomonadati</taxon>
        <taxon>Pseudomonadota</taxon>
        <taxon>Betaproteobacteria</taxon>
        <taxon>Burkholderiales</taxon>
        <taxon>Alcaligenaceae</taxon>
        <taxon>Bordetella</taxon>
    </lineage>
</organism>
<dbReference type="GO" id="GO:0016705">
    <property type="term" value="F:oxidoreductase activity, acting on paired donors, with incorporation or reduction of molecular oxygen"/>
    <property type="evidence" value="ECO:0007669"/>
    <property type="project" value="InterPro"/>
</dbReference>
<accession>A0A193FCY9</accession>
<keyword evidence="6 7" id="KW-0503">Monooxygenase</keyword>
<evidence type="ECO:0000256" key="6">
    <source>
        <dbReference type="ARBA" id="ARBA00023033"/>
    </source>
</evidence>
<sequence>MNLQDLSTPEFYRDPYPLYEKIRARGKLFNVAPNILMTGHYDMIDAILVDRRMGKGYMESIRARYGQEGTAQPIFQGLARMFLMMNPPAHTRLRSLLMKAFDARRVDGLRQVCQEVADELIDAFPQGQAFDLVPAYSQPLPVRIICRLLDIPVEDADMLERDVSQLVQALEAAPLAAEALEKINAAMRNVEDYFRRVVDARRARPGADLISVLLSVEEDGQGLTEDEIVSNVILLFVAGHETTANMIGNALISLHRHPDQLRLLAQQPALLPKAINECMRYDSSVQFITRMALEDTEAGGIALPKGSIVFMLLGAANRDPGRFADPDRLLIERAESGNRLIAFGGGIHYCLGARLAAMELQVGLGTLLARLPGMRLVDLDALQWRKRNTVRGVEALVVTA</sequence>
<evidence type="ECO:0000256" key="2">
    <source>
        <dbReference type="ARBA" id="ARBA00022617"/>
    </source>
</evidence>
<dbReference type="InterPro" id="IPR036396">
    <property type="entry name" value="Cyt_P450_sf"/>
</dbReference>
<dbReference type="EMBL" id="CP016170">
    <property type="protein sequence ID" value="ANN65143.1"/>
    <property type="molecule type" value="Genomic_DNA"/>
</dbReference>
<keyword evidence="5 7" id="KW-0408">Iron</keyword>
<keyword evidence="4 7" id="KW-0560">Oxidoreductase</keyword>
<evidence type="ECO:0000313" key="11">
    <source>
        <dbReference type="Proteomes" id="UP000092213"/>
    </source>
</evidence>
<dbReference type="InterPro" id="IPR002397">
    <property type="entry name" value="Cyt_P450_B"/>
</dbReference>
<name>A0A193FCY9_9BORD</name>
<dbReference type="KEGG" id="bbro:BAU06_01390"/>
<dbReference type="PANTHER" id="PTHR46696:SF1">
    <property type="entry name" value="CYTOCHROME P450 YJIB-RELATED"/>
    <property type="match status" value="1"/>
</dbReference>
<evidence type="ECO:0000313" key="10">
    <source>
        <dbReference type="Proteomes" id="UP000091897"/>
    </source>
</evidence>
<protein>
    <submittedName>
        <fullName evidence="9">Cytochrome</fullName>
    </submittedName>
</protein>
<comment type="similarity">
    <text evidence="1 7">Belongs to the cytochrome P450 family.</text>
</comment>
<dbReference type="GO" id="GO:0020037">
    <property type="term" value="F:heme binding"/>
    <property type="evidence" value="ECO:0007669"/>
    <property type="project" value="InterPro"/>
</dbReference>
<dbReference type="FunFam" id="1.10.630.10:FF:000018">
    <property type="entry name" value="Cytochrome P450 monooxygenase"/>
    <property type="match status" value="1"/>
</dbReference>
<keyword evidence="3 7" id="KW-0479">Metal-binding</keyword>
<dbReference type="Proteomes" id="UP000091897">
    <property type="component" value="Chromosome"/>
</dbReference>
<dbReference type="GO" id="GO:0004497">
    <property type="term" value="F:monooxygenase activity"/>
    <property type="evidence" value="ECO:0007669"/>
    <property type="project" value="UniProtKB-KW"/>
</dbReference>
<dbReference type="EMBL" id="CP016171">
    <property type="protein sequence ID" value="ANN70176.1"/>
    <property type="molecule type" value="Genomic_DNA"/>
</dbReference>
<dbReference type="RefSeq" id="WP_066343392.1">
    <property type="nucleotide sequence ID" value="NZ_CBCSFJ010000031.1"/>
</dbReference>
<dbReference type="PANTHER" id="PTHR46696">
    <property type="entry name" value="P450, PUTATIVE (EUROFUNG)-RELATED"/>
    <property type="match status" value="1"/>
</dbReference>
<dbReference type="PRINTS" id="PR00359">
    <property type="entry name" value="BP450"/>
</dbReference>
<dbReference type="CDD" id="cd20625">
    <property type="entry name" value="CYP164-like"/>
    <property type="match status" value="1"/>
</dbReference>
<dbReference type="OrthoDB" id="4168525at2"/>
<keyword evidence="10" id="KW-1185">Reference proteome</keyword>
<dbReference type="Gene3D" id="1.10.630.10">
    <property type="entry name" value="Cytochrome P450"/>
    <property type="match status" value="1"/>
</dbReference>
<dbReference type="InterPro" id="IPR017972">
    <property type="entry name" value="Cyt_P450_CS"/>
</dbReference>